<dbReference type="AlphaFoldDB" id="A0A239J5N8"/>
<feature type="domain" description="Transposase IS110-like N-terminal" evidence="1">
    <location>
        <begin position="14"/>
        <end position="145"/>
    </location>
</feature>
<dbReference type="Pfam" id="PF02371">
    <property type="entry name" value="Transposase_20"/>
    <property type="match status" value="1"/>
</dbReference>
<evidence type="ECO:0000259" key="2">
    <source>
        <dbReference type="Pfam" id="PF02371"/>
    </source>
</evidence>
<dbReference type="Pfam" id="PF01548">
    <property type="entry name" value="DEDD_Tnp_IS110"/>
    <property type="match status" value="1"/>
</dbReference>
<dbReference type="InterPro" id="IPR003346">
    <property type="entry name" value="Transposase_20"/>
</dbReference>
<dbReference type="OrthoDB" id="964423at2"/>
<feature type="domain" description="Transposase IS116/IS110/IS902 C-terminal" evidence="2">
    <location>
        <begin position="207"/>
        <end position="290"/>
    </location>
</feature>
<dbReference type="GO" id="GO:0003677">
    <property type="term" value="F:DNA binding"/>
    <property type="evidence" value="ECO:0007669"/>
    <property type="project" value="InterPro"/>
</dbReference>
<evidence type="ECO:0000313" key="3">
    <source>
        <dbReference type="EMBL" id="SNT01201.1"/>
    </source>
</evidence>
<accession>A0A239J5N8</accession>
<dbReference type="InterPro" id="IPR002525">
    <property type="entry name" value="Transp_IS110-like_N"/>
</dbReference>
<evidence type="ECO:0000313" key="4">
    <source>
        <dbReference type="Proteomes" id="UP000198393"/>
    </source>
</evidence>
<gene>
    <name evidence="3" type="ORF">SAMN05421640_2001</name>
</gene>
<proteinExistence type="predicted"/>
<protein>
    <submittedName>
        <fullName evidence="3">Transposase</fullName>
    </submittedName>
</protein>
<organism evidence="3 4">
    <name type="scientific">Ekhidna lutea</name>
    <dbReference type="NCBI Taxonomy" id="447679"/>
    <lineage>
        <taxon>Bacteria</taxon>
        <taxon>Pseudomonadati</taxon>
        <taxon>Bacteroidota</taxon>
        <taxon>Cytophagia</taxon>
        <taxon>Cytophagales</taxon>
        <taxon>Reichenbachiellaceae</taxon>
        <taxon>Ekhidna</taxon>
    </lineage>
</organism>
<dbReference type="EMBL" id="FZPD01000003">
    <property type="protein sequence ID" value="SNT01201.1"/>
    <property type="molecule type" value="Genomic_DNA"/>
</dbReference>
<dbReference type="InterPro" id="IPR047650">
    <property type="entry name" value="Transpos_IS110"/>
</dbReference>
<dbReference type="PANTHER" id="PTHR33055:SF3">
    <property type="entry name" value="PUTATIVE TRANSPOSASE FOR IS117-RELATED"/>
    <property type="match status" value="1"/>
</dbReference>
<evidence type="ECO:0000259" key="1">
    <source>
        <dbReference type="Pfam" id="PF01548"/>
    </source>
</evidence>
<sequence>MKSFKVMKKYETVIGIDVSKRTLDLCISTSSGSESLRIRNEKSDFEKLSQLVNEHTLVCIEHTGVYAFPICEFLASRKIVYTLIPAAQIKKSLGIQRGKNDKADAKAIARYGLLFQEYLTITTIPEKLLLKLKLMYGQRERLVKAKNSIAMPAKECNEFIDTRLMVEINKSADKAISVLKDQIRKLDSKMIELIQSDSGLNEAFELCQSVPGIGPQIAIYLIMTTRSFTCFKNARQYACYSGVAPFEYSSGSSIKGRTRISHLANKKAKSLLSMGAINAVRHDRELKAYFDRKVSEGKNKMAVINAVRNKLISRVFATVERGTPFVQHANY</sequence>
<dbReference type="Proteomes" id="UP000198393">
    <property type="component" value="Unassembled WGS sequence"/>
</dbReference>
<reference evidence="3 4" key="1">
    <citation type="submission" date="2017-06" db="EMBL/GenBank/DDBJ databases">
        <authorList>
            <person name="Kim H.J."/>
            <person name="Triplett B.A."/>
        </authorList>
    </citation>
    <scope>NUCLEOTIDE SEQUENCE [LARGE SCALE GENOMIC DNA]</scope>
    <source>
        <strain evidence="3 4">DSM 19307</strain>
    </source>
</reference>
<dbReference type="PANTHER" id="PTHR33055">
    <property type="entry name" value="TRANSPOSASE FOR INSERTION SEQUENCE ELEMENT IS1111A"/>
    <property type="match status" value="1"/>
</dbReference>
<keyword evidence="4" id="KW-1185">Reference proteome</keyword>
<dbReference type="GO" id="GO:0006313">
    <property type="term" value="P:DNA transposition"/>
    <property type="evidence" value="ECO:0007669"/>
    <property type="project" value="InterPro"/>
</dbReference>
<dbReference type="GO" id="GO:0004803">
    <property type="term" value="F:transposase activity"/>
    <property type="evidence" value="ECO:0007669"/>
    <property type="project" value="InterPro"/>
</dbReference>
<name>A0A239J5N8_EKHLU</name>
<dbReference type="NCBIfam" id="NF033542">
    <property type="entry name" value="transpos_IS110"/>
    <property type="match status" value="1"/>
</dbReference>